<evidence type="ECO:0000256" key="2">
    <source>
        <dbReference type="ARBA" id="ARBA00022786"/>
    </source>
</evidence>
<organism evidence="4 5">
    <name type="scientific">Aedes albopictus</name>
    <name type="common">Asian tiger mosquito</name>
    <name type="synonym">Stegomyia albopicta</name>
    <dbReference type="NCBI Taxonomy" id="7160"/>
    <lineage>
        <taxon>Eukaryota</taxon>
        <taxon>Metazoa</taxon>
        <taxon>Ecdysozoa</taxon>
        <taxon>Arthropoda</taxon>
        <taxon>Hexapoda</taxon>
        <taxon>Insecta</taxon>
        <taxon>Pterygota</taxon>
        <taxon>Neoptera</taxon>
        <taxon>Endopterygota</taxon>
        <taxon>Diptera</taxon>
        <taxon>Nematocera</taxon>
        <taxon>Culicoidea</taxon>
        <taxon>Culicidae</taxon>
        <taxon>Culicinae</taxon>
        <taxon>Aedini</taxon>
        <taxon>Aedes</taxon>
        <taxon>Stegomyia</taxon>
    </lineage>
</organism>
<dbReference type="Proteomes" id="UP000069940">
    <property type="component" value="Unassembled WGS sequence"/>
</dbReference>
<feature type="domain" description="SKP1 component POZ" evidence="3">
    <location>
        <begin position="15"/>
        <end position="76"/>
    </location>
</feature>
<dbReference type="GeneID" id="134291127"/>
<dbReference type="InterPro" id="IPR016073">
    <property type="entry name" value="Skp1_comp_POZ"/>
</dbReference>
<dbReference type="InterPro" id="IPR016897">
    <property type="entry name" value="SKP1"/>
</dbReference>
<dbReference type="Gene3D" id="3.30.710.10">
    <property type="entry name" value="Potassium Channel Kv1.1, Chain A"/>
    <property type="match status" value="1"/>
</dbReference>
<name>A0ABM1ZNV9_AEDAL</name>
<dbReference type="SUPFAM" id="SSF81382">
    <property type="entry name" value="Skp1 dimerisation domain-like"/>
    <property type="match status" value="1"/>
</dbReference>
<dbReference type="PROSITE" id="PS00018">
    <property type="entry name" value="EF_HAND_1"/>
    <property type="match status" value="1"/>
</dbReference>
<reference evidence="5" key="1">
    <citation type="journal article" date="2015" name="Proc. Natl. Acad. Sci. U.S.A.">
        <title>Genome sequence of the Asian Tiger mosquito, Aedes albopictus, reveals insights into its biology, genetics, and evolution.</title>
        <authorList>
            <person name="Chen X.G."/>
            <person name="Jiang X."/>
            <person name="Gu J."/>
            <person name="Xu M."/>
            <person name="Wu Y."/>
            <person name="Deng Y."/>
            <person name="Zhang C."/>
            <person name="Bonizzoni M."/>
            <person name="Dermauw W."/>
            <person name="Vontas J."/>
            <person name="Armbruster P."/>
            <person name="Huang X."/>
            <person name="Yang Y."/>
            <person name="Zhang H."/>
            <person name="He W."/>
            <person name="Peng H."/>
            <person name="Liu Y."/>
            <person name="Wu K."/>
            <person name="Chen J."/>
            <person name="Lirakis M."/>
            <person name="Topalis P."/>
            <person name="Van Leeuwen T."/>
            <person name="Hall A.B."/>
            <person name="Jiang X."/>
            <person name="Thorpe C."/>
            <person name="Mueller R.L."/>
            <person name="Sun C."/>
            <person name="Waterhouse R.M."/>
            <person name="Yan G."/>
            <person name="Tu Z.J."/>
            <person name="Fang X."/>
            <person name="James A.A."/>
        </authorList>
    </citation>
    <scope>NUCLEOTIDE SEQUENCE [LARGE SCALE GENOMIC DNA]</scope>
    <source>
        <strain evidence="5">Foshan</strain>
    </source>
</reference>
<dbReference type="InterPro" id="IPR001232">
    <property type="entry name" value="SKP1-like"/>
</dbReference>
<sequence>MPSMSSCSQPKSFHVKLQSSDGSVFDVPPHIYKSFKKITSMMEDPSKANMIQDVVPVPDVHSCSLWRVLKWAEYHMNDDEESNGHPPNISEWDRELLRAEKYILIEMVRAANYLGIPRLWNAATKAVLDLIKNQAPQIVEPSDTMDAAFIAEQQEKEFDRICMECDDDDDDDDEDDIDEDDLMGVMNKISLK</sequence>
<dbReference type="EnsemblMetazoa" id="AALFPA23_020264.R29902">
    <property type="protein sequence ID" value="AALFPA23_020264.P29902"/>
    <property type="gene ID" value="AALFPA23_020264"/>
</dbReference>
<comment type="similarity">
    <text evidence="1">Belongs to the SKP1 family.</text>
</comment>
<evidence type="ECO:0000313" key="4">
    <source>
        <dbReference type="EnsemblMetazoa" id="AALFPA23_020264.P29902"/>
    </source>
</evidence>
<dbReference type="SMART" id="SM00512">
    <property type="entry name" value="Skp1"/>
    <property type="match status" value="1"/>
</dbReference>
<proteinExistence type="inferred from homology"/>
<dbReference type="RefSeq" id="XP_062714467.1">
    <property type="nucleotide sequence ID" value="XM_062858483.1"/>
</dbReference>
<keyword evidence="5" id="KW-1185">Reference proteome</keyword>
<evidence type="ECO:0000313" key="5">
    <source>
        <dbReference type="Proteomes" id="UP000069940"/>
    </source>
</evidence>
<reference evidence="4" key="2">
    <citation type="submission" date="2025-05" db="UniProtKB">
        <authorList>
            <consortium name="EnsemblMetazoa"/>
        </authorList>
    </citation>
    <scope>IDENTIFICATION</scope>
    <source>
        <strain evidence="4">Foshan</strain>
    </source>
</reference>
<evidence type="ECO:0000259" key="3">
    <source>
        <dbReference type="Pfam" id="PF03931"/>
    </source>
</evidence>
<evidence type="ECO:0000256" key="1">
    <source>
        <dbReference type="ARBA" id="ARBA00009993"/>
    </source>
</evidence>
<dbReference type="PANTHER" id="PTHR11165">
    <property type="entry name" value="SKP1"/>
    <property type="match status" value="1"/>
</dbReference>
<dbReference type="InterPro" id="IPR011333">
    <property type="entry name" value="SKP1/BTB/POZ_sf"/>
</dbReference>
<accession>A0ABM1ZNV9</accession>
<protein>
    <recommendedName>
        <fullName evidence="3">SKP1 component POZ domain-containing protein</fullName>
    </recommendedName>
</protein>
<keyword evidence="2" id="KW-0833">Ubl conjugation pathway</keyword>
<dbReference type="InterPro" id="IPR018247">
    <property type="entry name" value="EF_Hand_1_Ca_BS"/>
</dbReference>
<dbReference type="SUPFAM" id="SSF54695">
    <property type="entry name" value="POZ domain"/>
    <property type="match status" value="1"/>
</dbReference>
<dbReference type="Pfam" id="PF03931">
    <property type="entry name" value="Skp1_POZ"/>
    <property type="match status" value="1"/>
</dbReference>
<dbReference type="InterPro" id="IPR036296">
    <property type="entry name" value="SKP1-like_dim_sf"/>
</dbReference>